<accession>A0A933GMV7</accession>
<dbReference type="AlphaFoldDB" id="A0A933GMV7"/>
<dbReference type="InterPro" id="IPR001387">
    <property type="entry name" value="Cro/C1-type_HTH"/>
</dbReference>
<evidence type="ECO:0000256" key="1">
    <source>
        <dbReference type="ARBA" id="ARBA00023125"/>
    </source>
</evidence>
<sequence>MPFAEKLSKLRKEKGLTQEELAKKIGVGIAQMRRYEKGVSSPTLEVIKNMAKALGVSSDELIFDENEGVANSRILDSKLLEQFELLSRMNPHDKEAVMFILESVILKNRIQQVLPPMSDLAWTREMRKVVSELRRGAKEYSEEEIDQIVDEAVSAVRSVKKAGREKIEA</sequence>
<dbReference type="CDD" id="cd00093">
    <property type="entry name" value="HTH_XRE"/>
    <property type="match status" value="1"/>
</dbReference>
<dbReference type="Gene3D" id="1.10.260.40">
    <property type="entry name" value="lambda repressor-like DNA-binding domains"/>
    <property type="match status" value="1"/>
</dbReference>
<dbReference type="GO" id="GO:0003677">
    <property type="term" value="F:DNA binding"/>
    <property type="evidence" value="ECO:0007669"/>
    <property type="project" value="UniProtKB-KW"/>
</dbReference>
<dbReference type="SMART" id="SM00530">
    <property type="entry name" value="HTH_XRE"/>
    <property type="match status" value="1"/>
</dbReference>
<dbReference type="InterPro" id="IPR049639">
    <property type="entry name" value="RstR"/>
</dbReference>
<proteinExistence type="predicted"/>
<name>A0A933GMV7_UNCTE</name>
<evidence type="ECO:0000313" key="4">
    <source>
        <dbReference type="Proteomes" id="UP000772181"/>
    </source>
</evidence>
<evidence type="ECO:0000259" key="2">
    <source>
        <dbReference type="PROSITE" id="PS50943"/>
    </source>
</evidence>
<protein>
    <submittedName>
        <fullName evidence="3">Helix-turn-helix domain-containing protein</fullName>
    </submittedName>
</protein>
<gene>
    <name evidence="3" type="ORF">HY730_03675</name>
</gene>
<dbReference type="Proteomes" id="UP000772181">
    <property type="component" value="Unassembled WGS sequence"/>
</dbReference>
<dbReference type="NCBIfam" id="NF041951">
    <property type="entry name" value="phage_RstR"/>
    <property type="match status" value="1"/>
</dbReference>
<dbReference type="EMBL" id="JACQWF010000164">
    <property type="protein sequence ID" value="MBI4595460.1"/>
    <property type="molecule type" value="Genomic_DNA"/>
</dbReference>
<organism evidence="3 4">
    <name type="scientific">Tectimicrobiota bacterium</name>
    <dbReference type="NCBI Taxonomy" id="2528274"/>
    <lineage>
        <taxon>Bacteria</taxon>
        <taxon>Pseudomonadati</taxon>
        <taxon>Nitrospinota/Tectimicrobiota group</taxon>
        <taxon>Candidatus Tectimicrobiota</taxon>
    </lineage>
</organism>
<keyword evidence="1" id="KW-0238">DNA-binding</keyword>
<dbReference type="PROSITE" id="PS50943">
    <property type="entry name" value="HTH_CROC1"/>
    <property type="match status" value="1"/>
</dbReference>
<dbReference type="Pfam" id="PF01381">
    <property type="entry name" value="HTH_3"/>
    <property type="match status" value="1"/>
</dbReference>
<evidence type="ECO:0000313" key="3">
    <source>
        <dbReference type="EMBL" id="MBI4595460.1"/>
    </source>
</evidence>
<reference evidence="3" key="1">
    <citation type="submission" date="2020-07" db="EMBL/GenBank/DDBJ databases">
        <title>Huge and variable diversity of episymbiotic CPR bacteria and DPANN archaea in groundwater ecosystems.</title>
        <authorList>
            <person name="He C.Y."/>
            <person name="Keren R."/>
            <person name="Whittaker M."/>
            <person name="Farag I.F."/>
            <person name="Doudna J."/>
            <person name="Cate J.H.D."/>
            <person name="Banfield J.F."/>
        </authorList>
    </citation>
    <scope>NUCLEOTIDE SEQUENCE</scope>
    <source>
        <strain evidence="3">NC_groundwater_1482_Ag_S-0.65um_47_24</strain>
    </source>
</reference>
<dbReference type="PANTHER" id="PTHR46558:SF11">
    <property type="entry name" value="HTH-TYPE TRANSCRIPTIONAL REGULATOR XRE"/>
    <property type="match status" value="1"/>
</dbReference>
<dbReference type="InterPro" id="IPR010982">
    <property type="entry name" value="Lambda_DNA-bd_dom_sf"/>
</dbReference>
<dbReference type="SUPFAM" id="SSF47413">
    <property type="entry name" value="lambda repressor-like DNA-binding domains"/>
    <property type="match status" value="1"/>
</dbReference>
<comment type="caution">
    <text evidence="3">The sequence shown here is derived from an EMBL/GenBank/DDBJ whole genome shotgun (WGS) entry which is preliminary data.</text>
</comment>
<dbReference type="PANTHER" id="PTHR46558">
    <property type="entry name" value="TRACRIPTIONAL REGULATORY PROTEIN-RELATED-RELATED"/>
    <property type="match status" value="1"/>
</dbReference>
<feature type="domain" description="HTH cro/C1-type" evidence="2">
    <location>
        <begin position="7"/>
        <end position="61"/>
    </location>
</feature>